<evidence type="ECO:0000259" key="3">
    <source>
        <dbReference type="Pfam" id="PF05368"/>
    </source>
</evidence>
<sequence length="285" mass="30283">MVVIKNVAVVGASGVIGAPVLKAIIDSGKFNIAVLSRVGSKATFPSSVKDIPVDYTSVQSLTTALKGQDAVISTVGTEGLLGQSVLFDAAVAAGVKRFLPSEFGSDFSNPKTASLPIFGYKVATRKHIEEKVKAGADITYTYVVNAPFLDWGIEVGFLLDYKEGKPRIYDGGDVPFSATTLASVGLATVGVLTNYDETINRQVMVHDIVVTQNQLLAIAKKVAPEKKWVPVPTKTSDMLEAANAALAKGDLSLMFDFIINVENQMLGVPGKTEADIEAIYKKVLT</sequence>
<dbReference type="RefSeq" id="XP_024729864.1">
    <property type="nucleotide sequence ID" value="XM_024885284.1"/>
</dbReference>
<protein>
    <submittedName>
        <fullName evidence="4">Isoflavone reductase family protein-like protein CipA</fullName>
    </submittedName>
</protein>
<proteinExistence type="predicted"/>
<gene>
    <name evidence="4" type="ORF">K444DRAFT_647053</name>
</gene>
<keyword evidence="5" id="KW-1185">Reference proteome</keyword>
<keyword evidence="1" id="KW-0521">NADP</keyword>
<dbReference type="OrthoDB" id="9974981at2759"/>
<accession>A0A2J6SQC9</accession>
<dbReference type="PANTHER" id="PTHR47706:SF1">
    <property type="entry name" value="CIPA-LIKE, PUTATIVE (AFU_ORTHOLOGUE AFUA_1G12460)-RELATED"/>
    <property type="match status" value="1"/>
</dbReference>
<dbReference type="InterPro" id="IPR008030">
    <property type="entry name" value="NmrA-like"/>
</dbReference>
<reference evidence="4 5" key="1">
    <citation type="submission" date="2016-04" db="EMBL/GenBank/DDBJ databases">
        <title>A degradative enzymes factory behind the ericoid mycorrhizal symbiosis.</title>
        <authorList>
            <consortium name="DOE Joint Genome Institute"/>
            <person name="Martino E."/>
            <person name="Morin E."/>
            <person name="Grelet G."/>
            <person name="Kuo A."/>
            <person name="Kohler A."/>
            <person name="Daghino S."/>
            <person name="Barry K."/>
            <person name="Choi C."/>
            <person name="Cichocki N."/>
            <person name="Clum A."/>
            <person name="Copeland A."/>
            <person name="Hainaut M."/>
            <person name="Haridas S."/>
            <person name="Labutti K."/>
            <person name="Lindquist E."/>
            <person name="Lipzen A."/>
            <person name="Khouja H.-R."/>
            <person name="Murat C."/>
            <person name="Ohm R."/>
            <person name="Olson A."/>
            <person name="Spatafora J."/>
            <person name="Veneault-Fourrey C."/>
            <person name="Henrissat B."/>
            <person name="Grigoriev I."/>
            <person name="Martin F."/>
            <person name="Perotto S."/>
        </authorList>
    </citation>
    <scope>NUCLEOTIDE SEQUENCE [LARGE SCALE GENOMIC DNA]</scope>
    <source>
        <strain evidence="4 5">E</strain>
    </source>
</reference>
<evidence type="ECO:0000256" key="2">
    <source>
        <dbReference type="ARBA" id="ARBA00023002"/>
    </source>
</evidence>
<dbReference type="SUPFAM" id="SSF51735">
    <property type="entry name" value="NAD(P)-binding Rossmann-fold domains"/>
    <property type="match status" value="1"/>
</dbReference>
<keyword evidence="2" id="KW-0560">Oxidoreductase</keyword>
<dbReference type="InParanoid" id="A0A2J6SQC9"/>
<evidence type="ECO:0000313" key="5">
    <source>
        <dbReference type="Proteomes" id="UP000235371"/>
    </source>
</evidence>
<feature type="domain" description="NmrA-like" evidence="3">
    <location>
        <begin position="5"/>
        <end position="144"/>
    </location>
</feature>
<evidence type="ECO:0000256" key="1">
    <source>
        <dbReference type="ARBA" id="ARBA00022857"/>
    </source>
</evidence>
<dbReference type="Gene3D" id="3.40.50.720">
    <property type="entry name" value="NAD(P)-binding Rossmann-like Domain"/>
    <property type="match status" value="1"/>
</dbReference>
<dbReference type="Gene3D" id="3.90.25.10">
    <property type="entry name" value="UDP-galactose 4-epimerase, domain 1"/>
    <property type="match status" value="1"/>
</dbReference>
<dbReference type="InterPro" id="IPR036291">
    <property type="entry name" value="NAD(P)-bd_dom_sf"/>
</dbReference>
<name>A0A2J6SQC9_9HELO</name>
<dbReference type="CDD" id="cd05259">
    <property type="entry name" value="PCBER_SDR_a"/>
    <property type="match status" value="1"/>
</dbReference>
<organism evidence="4 5">
    <name type="scientific">Hyaloscypha bicolor E</name>
    <dbReference type="NCBI Taxonomy" id="1095630"/>
    <lineage>
        <taxon>Eukaryota</taxon>
        <taxon>Fungi</taxon>
        <taxon>Dikarya</taxon>
        <taxon>Ascomycota</taxon>
        <taxon>Pezizomycotina</taxon>
        <taxon>Leotiomycetes</taxon>
        <taxon>Helotiales</taxon>
        <taxon>Hyaloscyphaceae</taxon>
        <taxon>Hyaloscypha</taxon>
        <taxon>Hyaloscypha bicolor</taxon>
    </lineage>
</organism>
<evidence type="ECO:0000313" key="4">
    <source>
        <dbReference type="EMBL" id="PMD52960.1"/>
    </source>
</evidence>
<dbReference type="EMBL" id="KZ613895">
    <property type="protein sequence ID" value="PMD52960.1"/>
    <property type="molecule type" value="Genomic_DNA"/>
</dbReference>
<dbReference type="Proteomes" id="UP000235371">
    <property type="component" value="Unassembled WGS sequence"/>
</dbReference>
<dbReference type="Pfam" id="PF05368">
    <property type="entry name" value="NmrA"/>
    <property type="match status" value="1"/>
</dbReference>
<dbReference type="GO" id="GO:0016491">
    <property type="term" value="F:oxidoreductase activity"/>
    <property type="evidence" value="ECO:0007669"/>
    <property type="project" value="UniProtKB-KW"/>
</dbReference>
<dbReference type="GeneID" id="36593361"/>
<dbReference type="PANTHER" id="PTHR47706">
    <property type="entry name" value="NMRA-LIKE FAMILY PROTEIN"/>
    <property type="match status" value="1"/>
</dbReference>
<dbReference type="InterPro" id="IPR045312">
    <property type="entry name" value="PCBER-like"/>
</dbReference>
<dbReference type="AlphaFoldDB" id="A0A2J6SQC9"/>
<dbReference type="InterPro" id="IPR051609">
    <property type="entry name" value="NmrA/Isoflavone_reductase-like"/>
</dbReference>